<proteinExistence type="predicted"/>
<dbReference type="GeneID" id="25726594"/>
<feature type="compositionally biased region" description="Polar residues" evidence="2">
    <location>
        <begin position="265"/>
        <end position="287"/>
    </location>
</feature>
<keyword evidence="1" id="KW-0175">Coiled coil</keyword>
<dbReference type="PROSITE" id="PS51840">
    <property type="entry name" value="C2_NT"/>
    <property type="match status" value="1"/>
</dbReference>
<dbReference type="EMBL" id="KK100258">
    <property type="protein sequence ID" value="KIZ07466.1"/>
    <property type="molecule type" value="Genomic_DNA"/>
</dbReference>
<dbReference type="Pfam" id="PF10358">
    <property type="entry name" value="NT-C2"/>
    <property type="match status" value="1"/>
</dbReference>
<dbReference type="InterPro" id="IPR009017">
    <property type="entry name" value="GFP"/>
</dbReference>
<feature type="domain" description="C2 NT-type" evidence="3">
    <location>
        <begin position="27"/>
        <end position="167"/>
    </location>
</feature>
<dbReference type="Proteomes" id="UP000054498">
    <property type="component" value="Unassembled WGS sequence"/>
</dbReference>
<evidence type="ECO:0000256" key="1">
    <source>
        <dbReference type="SAM" id="Coils"/>
    </source>
</evidence>
<protein>
    <recommendedName>
        <fullName evidence="3">C2 NT-type domain-containing protein</fullName>
    </recommendedName>
</protein>
<feature type="region of interest" description="Disordered" evidence="2">
    <location>
        <begin position="229"/>
        <end position="291"/>
    </location>
</feature>
<evidence type="ECO:0000313" key="4">
    <source>
        <dbReference type="EMBL" id="KIZ07466.1"/>
    </source>
</evidence>
<sequence>MLPRVDAAAAQHGSGARSGRKLVDMAQKARGRTPLKYEVTIIPFFCGELPSGLDRLSFVWERGSKVFATEPEPVNPHTKACFWQQYLRQTITVYQDGGVFVPKEYTLKVQAVRARGRGAEDRRTVGKVKVDLAAFCNAEVEPLPREVFLQLKPVGKLKLSIKAGWLKGAAIDLDALTEASFYTQRSGEEADHCGGGTARSHFGAGEDEQDLSGFEGVAAAGHVGSTGAVGTPAAGARGGAGGATAAGRQQQPQPQGQQGAAASLPVTQQHKGSPLATISSPANSATGGSPRIAAAAVGGGARPKLPGEIAQFEVPLSAEEQREEVERQKRKVMEAAEQHIAAMRRDMEDALRTELVLAMQSQRTAWWQALCCCWPRRQAYARPTNEVATVEIVAPGAAVPLTCADL</sequence>
<dbReference type="STRING" id="145388.A0A0D2NTF2"/>
<dbReference type="RefSeq" id="XP_013906485.1">
    <property type="nucleotide sequence ID" value="XM_014051031.1"/>
</dbReference>
<dbReference type="InterPro" id="IPR019448">
    <property type="entry name" value="NT-C2"/>
</dbReference>
<dbReference type="OrthoDB" id="537413at2759"/>
<evidence type="ECO:0000259" key="3">
    <source>
        <dbReference type="PROSITE" id="PS51840"/>
    </source>
</evidence>
<feature type="compositionally biased region" description="Low complexity" evidence="2">
    <location>
        <begin position="245"/>
        <end position="263"/>
    </location>
</feature>
<accession>A0A0D2NTF2</accession>
<evidence type="ECO:0000256" key="2">
    <source>
        <dbReference type="SAM" id="MobiDB-lite"/>
    </source>
</evidence>
<feature type="coiled-coil region" evidence="1">
    <location>
        <begin position="318"/>
        <end position="353"/>
    </location>
</feature>
<dbReference type="SUPFAM" id="SSF54511">
    <property type="entry name" value="GFP-like"/>
    <property type="match status" value="1"/>
</dbReference>
<organism evidence="4 5">
    <name type="scientific">Monoraphidium neglectum</name>
    <dbReference type="NCBI Taxonomy" id="145388"/>
    <lineage>
        <taxon>Eukaryota</taxon>
        <taxon>Viridiplantae</taxon>
        <taxon>Chlorophyta</taxon>
        <taxon>core chlorophytes</taxon>
        <taxon>Chlorophyceae</taxon>
        <taxon>CS clade</taxon>
        <taxon>Sphaeropleales</taxon>
        <taxon>Selenastraceae</taxon>
        <taxon>Monoraphidium</taxon>
    </lineage>
</organism>
<dbReference type="AlphaFoldDB" id="A0A0D2NTF2"/>
<dbReference type="KEGG" id="mng:MNEG_0476"/>
<evidence type="ECO:0000313" key="5">
    <source>
        <dbReference type="Proteomes" id="UP000054498"/>
    </source>
</evidence>
<feature type="region of interest" description="Disordered" evidence="2">
    <location>
        <begin position="187"/>
        <end position="209"/>
    </location>
</feature>
<reference evidence="4 5" key="1">
    <citation type="journal article" date="2013" name="BMC Genomics">
        <title>Reconstruction of the lipid metabolism for the microalga Monoraphidium neglectum from its genome sequence reveals characteristics suitable for biofuel production.</title>
        <authorList>
            <person name="Bogen C."/>
            <person name="Al-Dilaimi A."/>
            <person name="Albersmeier A."/>
            <person name="Wichmann J."/>
            <person name="Grundmann M."/>
            <person name="Rupp O."/>
            <person name="Lauersen K.J."/>
            <person name="Blifernez-Klassen O."/>
            <person name="Kalinowski J."/>
            <person name="Goesmann A."/>
            <person name="Mussgnug J.H."/>
            <person name="Kruse O."/>
        </authorList>
    </citation>
    <scope>NUCLEOTIDE SEQUENCE [LARGE SCALE GENOMIC DNA]</scope>
    <source>
        <strain evidence="4 5">SAG 48.87</strain>
    </source>
</reference>
<keyword evidence="5" id="KW-1185">Reference proteome</keyword>
<name>A0A0D2NTF2_9CHLO</name>
<gene>
    <name evidence="4" type="ORF">MNEG_0476</name>
</gene>